<dbReference type="RefSeq" id="WP_034435277.1">
    <property type="nucleotide sequence ID" value="NZ_CBTK010000269.1"/>
</dbReference>
<dbReference type="SUPFAM" id="SSF51197">
    <property type="entry name" value="Clavaminate synthase-like"/>
    <property type="match status" value="1"/>
</dbReference>
<sequence length="389" mass="43749">MPSRILGELSPAQFLAEYWQKKPLWVRGAWPEFCDPLTPEELAGLACTEGVEAWLVPEPEGEEADPVRHGPFTDHDFLSLPESHWTLWVRDVEKHAPNLTALLEPFRFIPDWRGDGLTARYAMPQGTVGPQVNEDDVFLLQGQGRQRWQIGIQQAESATVLAGSELTPQQEWILEPGDGLYLPAGVVYRGVALEASLSYAVDFHAPRHRELLSRFLEFLLEDVDPEARYADPDLMVQENPGEISAAALDQVRTLLRHAIALDDETIAVWFGRFLSETRPGFRAEPESDPYAEDELREHLRGGGTLERNPGSRFYYIAGLDGERLLFVDGQEFALGPKVAFMAPLLCRHRRLTLALLREALKPADARQLLLDLLNEGYLVIYEEDGDGSD</sequence>
<reference evidence="4 5" key="1">
    <citation type="journal article" date="2014" name="ISME J.">
        <title>Candidatus Competibacter-lineage genomes retrieved from metagenomes reveal functional metabolic diversity.</title>
        <authorList>
            <person name="McIlroy S.J."/>
            <person name="Albertsen M."/>
            <person name="Andresen E.K."/>
            <person name="Saunders A.M."/>
            <person name="Kristiansen R."/>
            <person name="Stokholm-Bjerregaard M."/>
            <person name="Nielsen K.L."/>
            <person name="Nielsen P.H."/>
        </authorList>
    </citation>
    <scope>NUCLEOTIDE SEQUENCE [LARGE SCALE GENOMIC DNA]</scope>
    <source>
        <strain evidence="4 5">Run_B_J11</strain>
    </source>
</reference>
<dbReference type="Gene3D" id="2.60.120.650">
    <property type="entry name" value="Cupin"/>
    <property type="match status" value="1"/>
</dbReference>
<evidence type="ECO:0000313" key="5">
    <source>
        <dbReference type="Proteomes" id="UP000019184"/>
    </source>
</evidence>
<dbReference type="Gene3D" id="3.40.366.30">
    <property type="entry name" value="50S ribosomal protein L16 arginine hydroxylase, Chain A, Domain 2"/>
    <property type="match status" value="1"/>
</dbReference>
<dbReference type="Pfam" id="PF20514">
    <property type="entry name" value="WHD_ROXA"/>
    <property type="match status" value="1"/>
</dbReference>
<evidence type="ECO:0000259" key="3">
    <source>
        <dbReference type="PROSITE" id="PS51184"/>
    </source>
</evidence>
<dbReference type="EMBL" id="CBTK010000269">
    <property type="protein sequence ID" value="CDH46584.1"/>
    <property type="molecule type" value="Genomic_DNA"/>
</dbReference>
<keyword evidence="1" id="KW-0223">Dioxygenase</keyword>
<proteinExistence type="predicted"/>
<dbReference type="GO" id="GO:0051213">
    <property type="term" value="F:dioxygenase activity"/>
    <property type="evidence" value="ECO:0007669"/>
    <property type="project" value="UniProtKB-KW"/>
</dbReference>
<organism evidence="4 5">
    <name type="scientific">Candidatus Contendobacter odensis Run_B_J11</name>
    <dbReference type="NCBI Taxonomy" id="1400861"/>
    <lineage>
        <taxon>Bacteria</taxon>
        <taxon>Pseudomonadati</taxon>
        <taxon>Pseudomonadota</taxon>
        <taxon>Gammaproteobacteria</taxon>
        <taxon>Candidatus Competibacteraceae</taxon>
        <taxon>Candidatus Contendibacter</taxon>
    </lineage>
</organism>
<accession>A0A7U7GE44</accession>
<feature type="domain" description="JmjC" evidence="3">
    <location>
        <begin position="98"/>
        <end position="220"/>
    </location>
</feature>
<keyword evidence="5" id="KW-1185">Reference proteome</keyword>
<keyword evidence="2" id="KW-0560">Oxidoreductase</keyword>
<dbReference type="Proteomes" id="UP000019184">
    <property type="component" value="Unassembled WGS sequence"/>
</dbReference>
<dbReference type="InterPro" id="IPR046799">
    <property type="entry name" value="ROXA-like_wH"/>
</dbReference>
<evidence type="ECO:0000313" key="4">
    <source>
        <dbReference type="EMBL" id="CDH46584.1"/>
    </source>
</evidence>
<comment type="caution">
    <text evidence="4">The sequence shown here is derived from an EMBL/GenBank/DDBJ whole genome shotgun (WGS) entry which is preliminary data.</text>
</comment>
<name>A0A7U7GE44_9GAMM</name>
<gene>
    <name evidence="4" type="ORF">BN874_530013</name>
</gene>
<dbReference type="Pfam" id="PF08007">
    <property type="entry name" value="JmjC_2"/>
    <property type="match status" value="1"/>
</dbReference>
<evidence type="ECO:0000256" key="1">
    <source>
        <dbReference type="ARBA" id="ARBA00022964"/>
    </source>
</evidence>
<dbReference type="PROSITE" id="PS51184">
    <property type="entry name" value="JMJC"/>
    <property type="match status" value="1"/>
</dbReference>
<dbReference type="InterPro" id="IPR003347">
    <property type="entry name" value="JmjC_dom"/>
</dbReference>
<protein>
    <submittedName>
        <fullName evidence="4">Cupin 4 family protein</fullName>
    </submittedName>
</protein>
<evidence type="ECO:0000256" key="2">
    <source>
        <dbReference type="ARBA" id="ARBA00023002"/>
    </source>
</evidence>
<dbReference type="AlphaFoldDB" id="A0A7U7GE44"/>